<evidence type="ECO:0000313" key="2">
    <source>
        <dbReference type="Proteomes" id="UP000887159"/>
    </source>
</evidence>
<dbReference type="EMBL" id="BMAU01021405">
    <property type="protein sequence ID" value="GFY32860.1"/>
    <property type="molecule type" value="Genomic_DNA"/>
</dbReference>
<keyword evidence="2" id="KW-1185">Reference proteome</keyword>
<reference evidence="1" key="1">
    <citation type="submission" date="2020-08" db="EMBL/GenBank/DDBJ databases">
        <title>Multicomponent nature underlies the extraordinary mechanical properties of spider dragline silk.</title>
        <authorList>
            <person name="Kono N."/>
            <person name="Nakamura H."/>
            <person name="Mori M."/>
            <person name="Yoshida Y."/>
            <person name="Ohtoshi R."/>
            <person name="Malay A.D."/>
            <person name="Moran D.A.P."/>
            <person name="Tomita M."/>
            <person name="Numata K."/>
            <person name="Arakawa K."/>
        </authorList>
    </citation>
    <scope>NUCLEOTIDE SEQUENCE</scope>
</reference>
<sequence length="127" mass="14841">MLKQLPHDLVVEFHRQKDSKNIGDVRELMKFIKFEIESHESANIALGRSQKIPENSRYPPRNLSYQRQQPKVKHNFPSSSALTTVIKNVSIICNSDTHTSIRSQIFSNEEKRYKLKERREILSVHGL</sequence>
<accession>A0A8X6WDN0</accession>
<proteinExistence type="predicted"/>
<dbReference type="Proteomes" id="UP000887159">
    <property type="component" value="Unassembled WGS sequence"/>
</dbReference>
<organism evidence="1 2">
    <name type="scientific">Trichonephila clavipes</name>
    <name type="common">Golden silk orbweaver</name>
    <name type="synonym">Nephila clavipes</name>
    <dbReference type="NCBI Taxonomy" id="2585209"/>
    <lineage>
        <taxon>Eukaryota</taxon>
        <taxon>Metazoa</taxon>
        <taxon>Ecdysozoa</taxon>
        <taxon>Arthropoda</taxon>
        <taxon>Chelicerata</taxon>
        <taxon>Arachnida</taxon>
        <taxon>Araneae</taxon>
        <taxon>Araneomorphae</taxon>
        <taxon>Entelegynae</taxon>
        <taxon>Araneoidea</taxon>
        <taxon>Nephilidae</taxon>
        <taxon>Trichonephila</taxon>
    </lineage>
</organism>
<protein>
    <submittedName>
        <fullName evidence="1">Uncharacterized protein</fullName>
    </submittedName>
</protein>
<gene>
    <name evidence="1" type="primary">NCL1_31766</name>
    <name evidence="1" type="ORF">TNCV_4024841</name>
</gene>
<comment type="caution">
    <text evidence="1">The sequence shown here is derived from an EMBL/GenBank/DDBJ whole genome shotgun (WGS) entry which is preliminary data.</text>
</comment>
<evidence type="ECO:0000313" key="1">
    <source>
        <dbReference type="EMBL" id="GFY32860.1"/>
    </source>
</evidence>
<name>A0A8X6WDN0_TRICX</name>
<dbReference type="AlphaFoldDB" id="A0A8X6WDN0"/>